<dbReference type="GO" id="GO:0072583">
    <property type="term" value="P:clathrin-dependent endocytosis"/>
    <property type="evidence" value="ECO:0007669"/>
    <property type="project" value="TreeGrafter"/>
</dbReference>
<dbReference type="GO" id="GO:0030276">
    <property type="term" value="F:clathrin binding"/>
    <property type="evidence" value="ECO:0007669"/>
    <property type="project" value="TreeGrafter"/>
</dbReference>
<dbReference type="PANTHER" id="PTHR23172:SF69">
    <property type="entry name" value="CHAPERONE DNAJ-DOMAIN SUPERFAMILY PROTEIN"/>
    <property type="match status" value="1"/>
</dbReference>
<gene>
    <name evidence="2" type="ORF">MERR_LOCUS49579</name>
</gene>
<dbReference type="CDD" id="cd06257">
    <property type="entry name" value="DnaJ"/>
    <property type="match status" value="1"/>
</dbReference>
<organism evidence="2 3">
    <name type="scientific">Microthlaspi erraticum</name>
    <dbReference type="NCBI Taxonomy" id="1685480"/>
    <lineage>
        <taxon>Eukaryota</taxon>
        <taxon>Viridiplantae</taxon>
        <taxon>Streptophyta</taxon>
        <taxon>Embryophyta</taxon>
        <taxon>Tracheophyta</taxon>
        <taxon>Spermatophyta</taxon>
        <taxon>Magnoliopsida</taxon>
        <taxon>eudicotyledons</taxon>
        <taxon>Gunneridae</taxon>
        <taxon>Pentapetalae</taxon>
        <taxon>rosids</taxon>
        <taxon>malvids</taxon>
        <taxon>Brassicales</taxon>
        <taxon>Brassicaceae</taxon>
        <taxon>Coluteocarpeae</taxon>
        <taxon>Microthlaspi</taxon>
    </lineage>
</organism>
<dbReference type="OrthoDB" id="1717591at2759"/>
<dbReference type="Gene3D" id="1.10.287.110">
    <property type="entry name" value="DnaJ domain"/>
    <property type="match status" value="1"/>
</dbReference>
<accession>A0A6D2L6M2</accession>
<feature type="compositionally biased region" description="Polar residues" evidence="1">
    <location>
        <begin position="127"/>
        <end position="139"/>
    </location>
</feature>
<dbReference type="FunFam" id="1.10.287.110:FF:000043">
    <property type="entry name" value="J-domain protein required for chloroplast accumulation response 1"/>
    <property type="match status" value="1"/>
</dbReference>
<evidence type="ECO:0000313" key="2">
    <source>
        <dbReference type="EMBL" id="CAA7062343.1"/>
    </source>
</evidence>
<feature type="compositionally biased region" description="Basic and acidic residues" evidence="1">
    <location>
        <begin position="321"/>
        <end position="345"/>
    </location>
</feature>
<protein>
    <recommendedName>
        <fullName evidence="4">J domain-containing protein</fullName>
    </recommendedName>
</protein>
<keyword evidence="3" id="KW-1185">Reference proteome</keyword>
<sequence length="455" mass="50431">MDESWRMKMGLTADPFFSIARKSMDARIDAEDFADVFGGPPRSLLTRKLSGDFSRSDCFYDEVFRPPGVRSGDSLPSSKSHGRNLPTFRIPSSGDGFYDGVFGCRSGGGGGGTAREGTKKQSPIAKSRSNSSSVLTSEEVSPHYPPPAATSGDDAGFSSFTSRLRPLNVPSRSHNKRETKKQSFPAFPASGDSFSGHENAPEKSDFYYKKPQFGGSRRASPETMSLDPNSFRRMDDYGPSSPASSPVSSSFICEENETEAKQRTTGDCEVEVEEDEEEEEEMSSYVIEINSDRFDRYREEGGGGGGNSDSNDMDEAIAWAKERSQRPEAKHTEEDVIDSRRSEEEAKSEEEMEIEMKDEEIRIWLTGKETNIRLLLSTLHHVLWSNSNWHAIPLSNLRDGSQVKKAYQKARLCLHPDKLQQRGGASPIQKSVASKVFSILQEAWAVYVTNEGLSS</sequence>
<evidence type="ECO:0008006" key="4">
    <source>
        <dbReference type="Google" id="ProtNLM"/>
    </source>
</evidence>
<dbReference type="PANTHER" id="PTHR23172">
    <property type="entry name" value="AUXILIN/CYCLIN G-ASSOCIATED KINASE-RELATED"/>
    <property type="match status" value="1"/>
</dbReference>
<feature type="compositionally biased region" description="Acidic residues" evidence="1">
    <location>
        <begin position="268"/>
        <end position="282"/>
    </location>
</feature>
<dbReference type="SUPFAM" id="SSF46565">
    <property type="entry name" value="Chaperone J-domain"/>
    <property type="match status" value="1"/>
</dbReference>
<feature type="region of interest" description="Disordered" evidence="1">
    <location>
        <begin position="69"/>
        <end position="88"/>
    </location>
</feature>
<proteinExistence type="predicted"/>
<evidence type="ECO:0000313" key="3">
    <source>
        <dbReference type="Proteomes" id="UP000467841"/>
    </source>
</evidence>
<dbReference type="Proteomes" id="UP000467841">
    <property type="component" value="Unassembled WGS sequence"/>
</dbReference>
<dbReference type="EMBL" id="CACVBM020001939">
    <property type="protein sequence ID" value="CAA7062343.1"/>
    <property type="molecule type" value="Genomic_DNA"/>
</dbReference>
<dbReference type="AlphaFoldDB" id="A0A6D2L6M2"/>
<feature type="region of interest" description="Disordered" evidence="1">
    <location>
        <begin position="321"/>
        <end position="353"/>
    </location>
</feature>
<comment type="caution">
    <text evidence="2">The sequence shown here is derived from an EMBL/GenBank/DDBJ whole genome shotgun (WGS) entry which is preliminary data.</text>
</comment>
<dbReference type="InterPro" id="IPR036869">
    <property type="entry name" value="J_dom_sf"/>
</dbReference>
<feature type="compositionally biased region" description="Low complexity" evidence="1">
    <location>
        <begin position="239"/>
        <end position="250"/>
    </location>
</feature>
<name>A0A6D2L6M2_9BRAS</name>
<dbReference type="GO" id="GO:0031982">
    <property type="term" value="C:vesicle"/>
    <property type="evidence" value="ECO:0007669"/>
    <property type="project" value="TreeGrafter"/>
</dbReference>
<evidence type="ECO:0000256" key="1">
    <source>
        <dbReference type="SAM" id="MobiDB-lite"/>
    </source>
</evidence>
<feature type="compositionally biased region" description="Basic and acidic residues" evidence="1">
    <location>
        <begin position="199"/>
        <end position="208"/>
    </location>
</feature>
<dbReference type="GO" id="GO:0072318">
    <property type="term" value="P:clathrin coat disassembly"/>
    <property type="evidence" value="ECO:0007669"/>
    <property type="project" value="TreeGrafter"/>
</dbReference>
<dbReference type="InterPro" id="IPR001623">
    <property type="entry name" value="DnaJ_domain"/>
</dbReference>
<dbReference type="GO" id="GO:0005737">
    <property type="term" value="C:cytoplasm"/>
    <property type="evidence" value="ECO:0007669"/>
    <property type="project" value="TreeGrafter"/>
</dbReference>
<feature type="region of interest" description="Disordered" evidence="1">
    <location>
        <begin position="108"/>
        <end position="283"/>
    </location>
</feature>
<reference evidence="2" key="1">
    <citation type="submission" date="2020-01" db="EMBL/GenBank/DDBJ databases">
        <authorList>
            <person name="Mishra B."/>
        </authorList>
    </citation>
    <scope>NUCLEOTIDE SEQUENCE [LARGE SCALE GENOMIC DNA]</scope>
</reference>